<dbReference type="KEGG" id="dpp:DICPUDRAFT_78906"/>
<keyword evidence="5" id="KW-0732">Signal</keyword>
<evidence type="ECO:0000259" key="6">
    <source>
        <dbReference type="Pfam" id="PF00150"/>
    </source>
</evidence>
<dbReference type="GeneID" id="10501493"/>
<gene>
    <name evidence="7" type="ORF">DICPUDRAFT_78906</name>
</gene>
<dbReference type="OrthoDB" id="19354at2759"/>
<feature type="signal peptide" evidence="5">
    <location>
        <begin position="1"/>
        <end position="18"/>
    </location>
</feature>
<keyword evidence="2 4" id="KW-0378">Hydrolase</keyword>
<evidence type="ECO:0000256" key="4">
    <source>
        <dbReference type="RuleBase" id="RU361153"/>
    </source>
</evidence>
<keyword evidence="3 4" id="KW-0326">Glycosidase</keyword>
<dbReference type="STRING" id="5786.F0ZKY8"/>
<sequence>MKISILFLFLFFICFIDCAPLIKTPPSPVVWSEFLGINVQYEWWNETIVKKQISVMKDLGIKWVRASVHWAVLEATENNIKWEYLDTSMNLIKENGLKSIVTFVGTPNWASSYTNGSPNTDTYPPKDDSVFADRVLKLNSRYPFVDYWEIWNEQNLSPGFWRPYYNATRYDELYQNTATILRNAGLGSKLAVGGIGYYGISVDKDNNQVDMVADLKGLGTFKDSLVSYHPYTDLPEGGLSEGNYADNIYGHYETSIYVNKNIREGGSNQVWTTEWGWSSGTESDQVDRETQAKYTVRRLLIDSLVGFNKTFLFTISDLDARASSIRDQGYGIVDLNVNKKPVYDSLARLFNITGSSLESISATDMNSYLDKTKLGEDFVGVFYKKPSTNTTLFAFWSISTNISFNLKTNQTGKLYSISDSSNQFITPSNGAILLNLTSDVQIFEWPLLHSDNSKDDDDSSKDSDSLSFSNKLHFDLLFIFISIILLFFI</sequence>
<evidence type="ECO:0000313" key="7">
    <source>
        <dbReference type="EMBL" id="EGC35400.1"/>
    </source>
</evidence>
<dbReference type="OMA" id="VQIFEWP"/>
<accession>F0ZKY8</accession>
<dbReference type="PANTHER" id="PTHR12631:SF10">
    <property type="entry name" value="BETA-XYLOSIDASE-LIKE PROTEIN-RELATED"/>
    <property type="match status" value="1"/>
</dbReference>
<dbReference type="EMBL" id="GL871061">
    <property type="protein sequence ID" value="EGC35400.1"/>
    <property type="molecule type" value="Genomic_DNA"/>
</dbReference>
<dbReference type="eggNOG" id="ENOG502SV6Z">
    <property type="taxonomic scope" value="Eukaryota"/>
</dbReference>
<dbReference type="InterPro" id="IPR051923">
    <property type="entry name" value="Glycosyl_Hydrolase_39"/>
</dbReference>
<evidence type="ECO:0000256" key="5">
    <source>
        <dbReference type="SAM" id="SignalP"/>
    </source>
</evidence>
<dbReference type="InterPro" id="IPR017853">
    <property type="entry name" value="GH"/>
</dbReference>
<dbReference type="InterPro" id="IPR001547">
    <property type="entry name" value="Glyco_hydro_5"/>
</dbReference>
<dbReference type="SUPFAM" id="SSF51445">
    <property type="entry name" value="(Trans)glycosidases"/>
    <property type="match status" value="1"/>
</dbReference>
<dbReference type="GO" id="GO:0004553">
    <property type="term" value="F:hydrolase activity, hydrolyzing O-glycosyl compounds"/>
    <property type="evidence" value="ECO:0000318"/>
    <property type="project" value="GO_Central"/>
</dbReference>
<dbReference type="GO" id="GO:0000272">
    <property type="term" value="P:polysaccharide catabolic process"/>
    <property type="evidence" value="ECO:0007669"/>
    <property type="project" value="InterPro"/>
</dbReference>
<dbReference type="PANTHER" id="PTHR12631">
    <property type="entry name" value="ALPHA-L-IDURONIDASE"/>
    <property type="match status" value="1"/>
</dbReference>
<evidence type="ECO:0000256" key="2">
    <source>
        <dbReference type="ARBA" id="ARBA00022801"/>
    </source>
</evidence>
<dbReference type="Pfam" id="PF00150">
    <property type="entry name" value="Cellulase"/>
    <property type="match status" value="1"/>
</dbReference>
<comment type="similarity">
    <text evidence="1 4">Belongs to the glycosyl hydrolase 5 (cellulase A) family.</text>
</comment>
<dbReference type="Gene3D" id="3.20.20.80">
    <property type="entry name" value="Glycosidases"/>
    <property type="match status" value="1"/>
</dbReference>
<name>F0ZKY8_DICPU</name>
<dbReference type="AlphaFoldDB" id="F0ZKY8"/>
<keyword evidence="8" id="KW-1185">Reference proteome</keyword>
<dbReference type="RefSeq" id="XP_003288076.1">
    <property type="nucleotide sequence ID" value="XM_003288028.1"/>
</dbReference>
<protein>
    <recommendedName>
        <fullName evidence="6">Glycoside hydrolase family 5 domain-containing protein</fullName>
    </recommendedName>
</protein>
<dbReference type="InParanoid" id="F0ZKY8"/>
<proteinExistence type="inferred from homology"/>
<organism evidence="7 8">
    <name type="scientific">Dictyostelium purpureum</name>
    <name type="common">Slime mold</name>
    <dbReference type="NCBI Taxonomy" id="5786"/>
    <lineage>
        <taxon>Eukaryota</taxon>
        <taxon>Amoebozoa</taxon>
        <taxon>Evosea</taxon>
        <taxon>Eumycetozoa</taxon>
        <taxon>Dictyostelia</taxon>
        <taxon>Dictyosteliales</taxon>
        <taxon>Dictyosteliaceae</taxon>
        <taxon>Dictyostelium</taxon>
    </lineage>
</organism>
<evidence type="ECO:0000256" key="1">
    <source>
        <dbReference type="ARBA" id="ARBA00005641"/>
    </source>
</evidence>
<evidence type="ECO:0000256" key="3">
    <source>
        <dbReference type="ARBA" id="ARBA00023295"/>
    </source>
</evidence>
<evidence type="ECO:0000313" key="8">
    <source>
        <dbReference type="Proteomes" id="UP000001064"/>
    </source>
</evidence>
<reference evidence="8" key="1">
    <citation type="journal article" date="2011" name="Genome Biol.">
        <title>Comparative genomics of the social amoebae Dictyostelium discoideum and Dictyostelium purpureum.</title>
        <authorList>
            <consortium name="US DOE Joint Genome Institute (JGI-PGF)"/>
            <person name="Sucgang R."/>
            <person name="Kuo A."/>
            <person name="Tian X."/>
            <person name="Salerno W."/>
            <person name="Parikh A."/>
            <person name="Feasley C.L."/>
            <person name="Dalin E."/>
            <person name="Tu H."/>
            <person name="Huang E."/>
            <person name="Barry K."/>
            <person name="Lindquist E."/>
            <person name="Shapiro H."/>
            <person name="Bruce D."/>
            <person name="Schmutz J."/>
            <person name="Salamov A."/>
            <person name="Fey P."/>
            <person name="Gaudet P."/>
            <person name="Anjard C."/>
            <person name="Babu M.M."/>
            <person name="Basu S."/>
            <person name="Bushmanova Y."/>
            <person name="van der Wel H."/>
            <person name="Katoh-Kurasawa M."/>
            <person name="Dinh C."/>
            <person name="Coutinho P.M."/>
            <person name="Saito T."/>
            <person name="Elias M."/>
            <person name="Schaap P."/>
            <person name="Kay R.R."/>
            <person name="Henrissat B."/>
            <person name="Eichinger L."/>
            <person name="Rivero F."/>
            <person name="Putnam N.H."/>
            <person name="West C.M."/>
            <person name="Loomis W.F."/>
            <person name="Chisholm R.L."/>
            <person name="Shaulsky G."/>
            <person name="Strassmann J.E."/>
            <person name="Queller D.C."/>
            <person name="Kuspa A."/>
            <person name="Grigoriev I.V."/>
        </authorList>
    </citation>
    <scope>NUCLEOTIDE SEQUENCE [LARGE SCALE GENOMIC DNA]</scope>
    <source>
        <strain evidence="8">QSDP1</strain>
    </source>
</reference>
<dbReference type="VEuPathDB" id="AmoebaDB:DICPUDRAFT_78906"/>
<feature type="chain" id="PRO_5003262556" description="Glycoside hydrolase family 5 domain-containing protein" evidence="5">
    <location>
        <begin position="19"/>
        <end position="489"/>
    </location>
</feature>
<dbReference type="Proteomes" id="UP000001064">
    <property type="component" value="Unassembled WGS sequence"/>
</dbReference>
<feature type="domain" description="Glycoside hydrolase family 5" evidence="6">
    <location>
        <begin position="35"/>
        <end position="294"/>
    </location>
</feature>